<name>A0A1U7M0G3_9FIRM</name>
<dbReference type="CDD" id="cd07377">
    <property type="entry name" value="WHTH_GntR"/>
    <property type="match status" value="1"/>
</dbReference>
<dbReference type="SUPFAM" id="SSF48008">
    <property type="entry name" value="GntR ligand-binding domain-like"/>
    <property type="match status" value="1"/>
</dbReference>
<dbReference type="InterPro" id="IPR036388">
    <property type="entry name" value="WH-like_DNA-bd_sf"/>
</dbReference>
<dbReference type="GO" id="GO:0003700">
    <property type="term" value="F:DNA-binding transcription factor activity"/>
    <property type="evidence" value="ECO:0007669"/>
    <property type="project" value="InterPro"/>
</dbReference>
<evidence type="ECO:0000313" key="5">
    <source>
        <dbReference type="EMBL" id="OLR65067.1"/>
    </source>
</evidence>
<dbReference type="InterPro" id="IPR008920">
    <property type="entry name" value="TF_FadR/GntR_C"/>
</dbReference>
<gene>
    <name evidence="5" type="ORF">BIV18_05830</name>
</gene>
<dbReference type="PANTHER" id="PTHR43537">
    <property type="entry name" value="TRANSCRIPTIONAL REGULATOR, GNTR FAMILY"/>
    <property type="match status" value="1"/>
</dbReference>
<evidence type="ECO:0000256" key="3">
    <source>
        <dbReference type="ARBA" id="ARBA00023163"/>
    </source>
</evidence>
<dbReference type="SMART" id="SM00345">
    <property type="entry name" value="HTH_GNTR"/>
    <property type="match status" value="1"/>
</dbReference>
<accession>A0A1U7M0G3</accession>
<organism evidence="5 6">
    <name type="scientific">Peptoniphilus porci</name>
    <dbReference type="NCBI Taxonomy" id="2652280"/>
    <lineage>
        <taxon>Bacteria</taxon>
        <taxon>Bacillati</taxon>
        <taxon>Bacillota</taxon>
        <taxon>Tissierellia</taxon>
        <taxon>Tissierellales</taxon>
        <taxon>Peptoniphilaceae</taxon>
        <taxon>Peptoniphilus</taxon>
    </lineage>
</organism>
<proteinExistence type="predicted"/>
<dbReference type="InterPro" id="IPR036390">
    <property type="entry name" value="WH_DNA-bd_sf"/>
</dbReference>
<dbReference type="STRING" id="1465756.BIV18_05830"/>
<evidence type="ECO:0000256" key="2">
    <source>
        <dbReference type="ARBA" id="ARBA00023125"/>
    </source>
</evidence>
<dbReference type="PROSITE" id="PS50949">
    <property type="entry name" value="HTH_GNTR"/>
    <property type="match status" value="1"/>
</dbReference>
<dbReference type="EMBL" id="MJIH01000001">
    <property type="protein sequence ID" value="OLR65067.1"/>
    <property type="molecule type" value="Genomic_DNA"/>
</dbReference>
<keyword evidence="1" id="KW-0805">Transcription regulation</keyword>
<dbReference type="Gene3D" id="1.20.120.530">
    <property type="entry name" value="GntR ligand-binding domain-like"/>
    <property type="match status" value="1"/>
</dbReference>
<comment type="caution">
    <text evidence="5">The sequence shown here is derived from an EMBL/GenBank/DDBJ whole genome shotgun (WGS) entry which is preliminary data.</text>
</comment>
<protein>
    <recommendedName>
        <fullName evidence="4">HTH gntR-type domain-containing protein</fullName>
    </recommendedName>
</protein>
<dbReference type="Pfam" id="PF07729">
    <property type="entry name" value="FCD"/>
    <property type="match status" value="1"/>
</dbReference>
<reference evidence="5 6" key="1">
    <citation type="journal article" date="2016" name="Appl. Environ. Microbiol.">
        <title>Function and Phylogeny of Bacterial Butyryl Coenzyme A:Acetate Transferases and Their Diversity in the Proximal Colon of Swine.</title>
        <authorList>
            <person name="Trachsel J."/>
            <person name="Bayles D.O."/>
            <person name="Looft T."/>
            <person name="Levine U.Y."/>
            <person name="Allen H.K."/>
        </authorList>
    </citation>
    <scope>NUCLEOTIDE SEQUENCE [LARGE SCALE GENOMIC DNA]</scope>
    <source>
        <strain evidence="5 6">35-6-1</strain>
    </source>
</reference>
<evidence type="ECO:0000313" key="6">
    <source>
        <dbReference type="Proteomes" id="UP000187166"/>
    </source>
</evidence>
<keyword evidence="6" id="KW-1185">Reference proteome</keyword>
<dbReference type="SUPFAM" id="SSF46785">
    <property type="entry name" value="Winged helix' DNA-binding domain"/>
    <property type="match status" value="1"/>
</dbReference>
<evidence type="ECO:0000259" key="4">
    <source>
        <dbReference type="PROSITE" id="PS50949"/>
    </source>
</evidence>
<dbReference type="Pfam" id="PF00392">
    <property type="entry name" value="GntR"/>
    <property type="match status" value="1"/>
</dbReference>
<feature type="domain" description="HTH gntR-type" evidence="4">
    <location>
        <begin position="7"/>
        <end position="74"/>
    </location>
</feature>
<dbReference type="PANTHER" id="PTHR43537:SF24">
    <property type="entry name" value="GLUCONATE OPERON TRANSCRIPTIONAL REPRESSOR"/>
    <property type="match status" value="1"/>
</dbReference>
<dbReference type="GO" id="GO:0003677">
    <property type="term" value="F:DNA binding"/>
    <property type="evidence" value="ECO:0007669"/>
    <property type="project" value="UniProtKB-KW"/>
</dbReference>
<sequence>MQIKRRENLTDQTYDILKKMILSGDFKPGKVVSINSLSQELNISRTPLTNAFQKLELENFVDIIPKQGVIIKPITLKEAREIYELRAALESFAAKKSFDFITKHHVDWIKNSIKIQETAVKNKDIKNFMSEDIKFHMYLLKIYDNTYFNSIIKNLYDRAYMLGVKGSHYNNRLKDALEEHKTIYKAILEKNKEKYVKAVEDNVIKGYINLTGYYNIY</sequence>
<dbReference type="InterPro" id="IPR011711">
    <property type="entry name" value="GntR_C"/>
</dbReference>
<keyword evidence="2" id="KW-0238">DNA-binding</keyword>
<dbReference type="AlphaFoldDB" id="A0A1U7M0G3"/>
<dbReference type="InterPro" id="IPR000524">
    <property type="entry name" value="Tscrpt_reg_HTH_GntR"/>
</dbReference>
<dbReference type="Gene3D" id="1.10.10.10">
    <property type="entry name" value="Winged helix-like DNA-binding domain superfamily/Winged helix DNA-binding domain"/>
    <property type="match status" value="1"/>
</dbReference>
<keyword evidence="3" id="KW-0804">Transcription</keyword>
<evidence type="ECO:0000256" key="1">
    <source>
        <dbReference type="ARBA" id="ARBA00023015"/>
    </source>
</evidence>
<dbReference type="Proteomes" id="UP000187166">
    <property type="component" value="Unassembled WGS sequence"/>
</dbReference>